<name>A0A433DHZ0_9FUNG</name>
<protein>
    <recommendedName>
        <fullName evidence="3">Sfi1 spindle body domain-containing protein</fullName>
    </recommendedName>
</protein>
<reference evidence="1 2" key="1">
    <citation type="journal article" date="2018" name="New Phytol.">
        <title>Phylogenomics of Endogonaceae and evolution of mycorrhizas within Mucoromycota.</title>
        <authorList>
            <person name="Chang Y."/>
            <person name="Desiro A."/>
            <person name="Na H."/>
            <person name="Sandor L."/>
            <person name="Lipzen A."/>
            <person name="Clum A."/>
            <person name="Barry K."/>
            <person name="Grigoriev I.V."/>
            <person name="Martin F.M."/>
            <person name="Stajich J.E."/>
            <person name="Smith M.E."/>
            <person name="Bonito G."/>
            <person name="Spatafora J.W."/>
        </authorList>
    </citation>
    <scope>NUCLEOTIDE SEQUENCE [LARGE SCALE GENOMIC DNA]</scope>
    <source>
        <strain evidence="1 2">GMNB39</strain>
    </source>
</reference>
<gene>
    <name evidence="1" type="ORF">BC936DRAFT_138992</name>
</gene>
<comment type="caution">
    <text evidence="1">The sequence shown here is derived from an EMBL/GenBank/DDBJ whole genome shotgun (WGS) entry which is preliminary data.</text>
</comment>
<dbReference type="Proteomes" id="UP000268093">
    <property type="component" value="Unassembled WGS sequence"/>
</dbReference>
<evidence type="ECO:0008006" key="3">
    <source>
        <dbReference type="Google" id="ProtNLM"/>
    </source>
</evidence>
<accession>A0A433DHZ0</accession>
<evidence type="ECO:0000313" key="2">
    <source>
        <dbReference type="Proteomes" id="UP000268093"/>
    </source>
</evidence>
<dbReference type="AlphaFoldDB" id="A0A433DHZ0"/>
<keyword evidence="2" id="KW-1185">Reference proteome</keyword>
<organism evidence="1 2">
    <name type="scientific">Jimgerdemannia flammicorona</name>
    <dbReference type="NCBI Taxonomy" id="994334"/>
    <lineage>
        <taxon>Eukaryota</taxon>
        <taxon>Fungi</taxon>
        <taxon>Fungi incertae sedis</taxon>
        <taxon>Mucoromycota</taxon>
        <taxon>Mucoromycotina</taxon>
        <taxon>Endogonomycetes</taxon>
        <taxon>Endogonales</taxon>
        <taxon>Endogonaceae</taxon>
        <taxon>Jimgerdemannia</taxon>
    </lineage>
</organism>
<evidence type="ECO:0000313" key="1">
    <source>
        <dbReference type="EMBL" id="RUP50470.1"/>
    </source>
</evidence>
<sequence length="359" mass="43009">MANAARLSSPNGCEGRNDPRVILPWPVLFRLACQREESEPDKLSRLCSGWKNGRRKVWSAYSMEQAQWQRRLRIRENILGSQRKKILSGSCFCEWRIRVNDLSEQKHLAARHHERSLLRGRLYAWKLRLERQDTQKRRIKMFQDELMQANLRRIMRAWHSVATTSATLKVVYQMFVESADRRRCQWIMEELKGRLKIGRLVPMEKRFTKQRSTETTKQLFLAWRDSSQSLRVLRQLKDVLLKKSWHTWSKQLELSRRDHTAQKFYEKRLKERTMYFWLKGYREKFNIIEWNRCGSMSGGISTSNCWLQHMMFSEWNGIFSNGFKRTRGKYVTFVPLKSNFNSVWIRHTSTTLGVFGFGR</sequence>
<dbReference type="EMBL" id="RBNI01001410">
    <property type="protein sequence ID" value="RUP50470.1"/>
    <property type="molecule type" value="Genomic_DNA"/>
</dbReference>
<proteinExistence type="predicted"/>